<keyword evidence="2" id="KW-1015">Disulfide bond</keyword>
<dbReference type="FunFam" id="2.60.40.10:FF:000295">
    <property type="entry name" value="Tyrosine-protein phosphatase non-receptor type substrate 1"/>
    <property type="match status" value="3"/>
</dbReference>
<dbReference type="InterPro" id="IPR036179">
    <property type="entry name" value="Ig-like_dom_sf"/>
</dbReference>
<feature type="domain" description="Ig-like" evidence="5">
    <location>
        <begin position="1"/>
        <end position="85"/>
    </location>
</feature>
<sequence length="307" mass="33697">MNQPDSSVSVTAGDDVILSCSMPPQSPKGIVSWFKDAEPEPQLIYSFNGSQFPRVTQVKKKNANQADYSIRISNVSPKDVGTYYCVKLKKGDHDVKLRSGPGTYVSIKGSKEEVSQVQQNEMSQTVSTGETVTLSCTVPDTLPSGPVAWFKGSGPNRKLIFNFKDDRFPRVKATADTSKAGNTDFSIRISEVSLADAGTYYCVKFKNGKPNEYQSGQGSQVFVTGTVSWFKEDGPKRQLIYSFNGNHFPRVTQVQKTVPNQMDYSIRISDMSPKDAGTYFCVLLKKGNPAMELMSGPGTYVSVKGEP</sequence>
<feature type="domain" description="Ig-like" evidence="5">
    <location>
        <begin position="101"/>
        <end position="202"/>
    </location>
</feature>
<organism evidence="6 7">
    <name type="scientific">Dipodomys ordii</name>
    <name type="common">Ord's kangaroo rat</name>
    <dbReference type="NCBI Taxonomy" id="10020"/>
    <lineage>
        <taxon>Eukaryota</taxon>
        <taxon>Metazoa</taxon>
        <taxon>Chordata</taxon>
        <taxon>Craniata</taxon>
        <taxon>Vertebrata</taxon>
        <taxon>Euteleostomi</taxon>
        <taxon>Mammalia</taxon>
        <taxon>Eutheria</taxon>
        <taxon>Euarchontoglires</taxon>
        <taxon>Glires</taxon>
        <taxon>Rodentia</taxon>
        <taxon>Castorimorpha</taxon>
        <taxon>Heteromyidae</taxon>
        <taxon>Dipodomyinae</taxon>
        <taxon>Dipodomys</taxon>
    </lineage>
</organism>
<evidence type="ECO:0000256" key="4">
    <source>
        <dbReference type="ARBA" id="ARBA00023319"/>
    </source>
</evidence>
<dbReference type="CDD" id="cd00099">
    <property type="entry name" value="IgV"/>
    <property type="match status" value="1"/>
</dbReference>
<dbReference type="PROSITE" id="PS50835">
    <property type="entry name" value="IG_LIKE"/>
    <property type="match status" value="2"/>
</dbReference>
<dbReference type="AlphaFoldDB" id="A0A1S3ENZ3"/>
<dbReference type="OrthoDB" id="6370831at2759"/>
<keyword evidence="3" id="KW-0325">Glycoprotein</keyword>
<keyword evidence="4" id="KW-0393">Immunoglobulin domain</keyword>
<dbReference type="InterPro" id="IPR051755">
    <property type="entry name" value="Ig-like_CS_Receptor"/>
</dbReference>
<dbReference type="Gene3D" id="2.60.40.10">
    <property type="entry name" value="Immunoglobulins"/>
    <property type="match status" value="3"/>
</dbReference>
<dbReference type="InterPro" id="IPR007110">
    <property type="entry name" value="Ig-like_dom"/>
</dbReference>
<dbReference type="InParanoid" id="A0A1S3ENZ3"/>
<gene>
    <name evidence="7" type="primary">LOC105981460</name>
</gene>
<evidence type="ECO:0000256" key="3">
    <source>
        <dbReference type="ARBA" id="ARBA00023180"/>
    </source>
</evidence>
<dbReference type="Pfam" id="PF07686">
    <property type="entry name" value="V-set"/>
    <property type="match status" value="3"/>
</dbReference>
<dbReference type="PANTHER" id="PTHR19971">
    <property type="entry name" value="SIGNAL-REGULATORY PROTEIN BETA"/>
    <property type="match status" value="1"/>
</dbReference>
<protein>
    <submittedName>
        <fullName evidence="7">Signal-regulatory protein beta-2-like</fullName>
    </submittedName>
</protein>
<dbReference type="KEGG" id="dord:105981460"/>
<evidence type="ECO:0000259" key="5">
    <source>
        <dbReference type="PROSITE" id="PS50835"/>
    </source>
</evidence>
<reference evidence="7" key="1">
    <citation type="submission" date="2025-08" db="UniProtKB">
        <authorList>
            <consortium name="RefSeq"/>
        </authorList>
    </citation>
    <scope>IDENTIFICATION</scope>
    <source>
        <tissue evidence="7">Kidney</tissue>
    </source>
</reference>
<dbReference type="SUPFAM" id="SSF48726">
    <property type="entry name" value="Immunoglobulin"/>
    <property type="match status" value="3"/>
</dbReference>
<evidence type="ECO:0000256" key="2">
    <source>
        <dbReference type="ARBA" id="ARBA00023157"/>
    </source>
</evidence>
<keyword evidence="1" id="KW-0732">Signal</keyword>
<accession>A0A1S3ENZ3</accession>
<dbReference type="SMART" id="SM00408">
    <property type="entry name" value="IGc2"/>
    <property type="match status" value="2"/>
</dbReference>
<evidence type="ECO:0000313" key="6">
    <source>
        <dbReference type="Proteomes" id="UP000081671"/>
    </source>
</evidence>
<dbReference type="Proteomes" id="UP000081671">
    <property type="component" value="Unplaced"/>
</dbReference>
<dbReference type="RefSeq" id="XP_012866103.1">
    <property type="nucleotide sequence ID" value="XM_013010649.1"/>
</dbReference>
<dbReference type="SMART" id="SM00406">
    <property type="entry name" value="IGv"/>
    <property type="match status" value="3"/>
</dbReference>
<evidence type="ECO:0000256" key="1">
    <source>
        <dbReference type="ARBA" id="ARBA00022729"/>
    </source>
</evidence>
<proteinExistence type="predicted"/>
<dbReference type="InterPro" id="IPR003599">
    <property type="entry name" value="Ig_sub"/>
</dbReference>
<evidence type="ECO:0000313" key="7">
    <source>
        <dbReference type="RefSeq" id="XP_012866103.1"/>
    </source>
</evidence>
<dbReference type="InterPro" id="IPR013783">
    <property type="entry name" value="Ig-like_fold"/>
</dbReference>
<dbReference type="InterPro" id="IPR003598">
    <property type="entry name" value="Ig_sub2"/>
</dbReference>
<dbReference type="GeneID" id="105981460"/>
<dbReference type="SMART" id="SM00409">
    <property type="entry name" value="IG"/>
    <property type="match status" value="3"/>
</dbReference>
<keyword evidence="6" id="KW-1185">Reference proteome</keyword>
<name>A0A1S3ENZ3_DIPOR</name>
<dbReference type="InterPro" id="IPR013106">
    <property type="entry name" value="Ig_V-set"/>
</dbReference>